<dbReference type="AlphaFoldDB" id="A0A101MAK6"/>
<evidence type="ECO:0000256" key="10">
    <source>
        <dbReference type="RuleBase" id="RU000488"/>
    </source>
</evidence>
<comment type="similarity">
    <text evidence="2 10">Belongs to the mitochondrial carrier (TC 2.A.29) family.</text>
</comment>
<dbReference type="GO" id="GO:0016020">
    <property type="term" value="C:membrane"/>
    <property type="evidence" value="ECO:0007669"/>
    <property type="project" value="UniProtKB-SubCell"/>
</dbReference>
<keyword evidence="5" id="KW-0677">Repeat</keyword>
<feature type="repeat" description="Solcar" evidence="9">
    <location>
        <begin position="25"/>
        <end position="129"/>
    </location>
</feature>
<keyword evidence="3 10" id="KW-0813">Transport</keyword>
<evidence type="ECO:0000256" key="3">
    <source>
        <dbReference type="ARBA" id="ARBA00022448"/>
    </source>
</evidence>
<name>A0A101MAK6_PENFR</name>
<evidence type="ECO:0000256" key="2">
    <source>
        <dbReference type="ARBA" id="ARBA00006375"/>
    </source>
</evidence>
<dbReference type="InterPro" id="IPR023395">
    <property type="entry name" value="MCP_dom_sf"/>
</dbReference>
<dbReference type="Pfam" id="PF00153">
    <property type="entry name" value="Mito_carr"/>
    <property type="match status" value="1"/>
</dbReference>
<proteinExistence type="inferred from homology"/>
<accession>A0A101MAK6</accession>
<evidence type="ECO:0000256" key="5">
    <source>
        <dbReference type="ARBA" id="ARBA00022737"/>
    </source>
</evidence>
<evidence type="ECO:0000256" key="4">
    <source>
        <dbReference type="ARBA" id="ARBA00022692"/>
    </source>
</evidence>
<evidence type="ECO:0000313" key="12">
    <source>
        <dbReference type="Proteomes" id="UP000055045"/>
    </source>
</evidence>
<dbReference type="STRING" id="48697.A0A101MAK6"/>
<comment type="subcellular location">
    <subcellularLocation>
        <location evidence="1">Membrane</location>
        <topology evidence="1">Multi-pass membrane protein</topology>
    </subcellularLocation>
</comment>
<keyword evidence="6" id="KW-0999">Mitochondrion inner membrane</keyword>
<organism evidence="11 12">
    <name type="scientific">Penicillium freii</name>
    <dbReference type="NCBI Taxonomy" id="48697"/>
    <lineage>
        <taxon>Eukaryota</taxon>
        <taxon>Fungi</taxon>
        <taxon>Dikarya</taxon>
        <taxon>Ascomycota</taxon>
        <taxon>Pezizomycotina</taxon>
        <taxon>Eurotiomycetes</taxon>
        <taxon>Eurotiomycetidae</taxon>
        <taxon>Eurotiales</taxon>
        <taxon>Aspergillaceae</taxon>
        <taxon>Penicillium</taxon>
    </lineage>
</organism>
<evidence type="ECO:0008006" key="13">
    <source>
        <dbReference type="Google" id="ProtNLM"/>
    </source>
</evidence>
<evidence type="ECO:0000256" key="6">
    <source>
        <dbReference type="ARBA" id="ARBA00022792"/>
    </source>
</evidence>
<evidence type="ECO:0000256" key="8">
    <source>
        <dbReference type="ARBA" id="ARBA00023136"/>
    </source>
</evidence>
<dbReference type="PANTHER" id="PTHR45618">
    <property type="entry name" value="MITOCHONDRIAL DICARBOXYLATE CARRIER-RELATED"/>
    <property type="match status" value="1"/>
</dbReference>
<keyword evidence="6" id="KW-0496">Mitochondrion</keyword>
<dbReference type="Proteomes" id="UP000055045">
    <property type="component" value="Unassembled WGS sequence"/>
</dbReference>
<keyword evidence="12" id="KW-1185">Reference proteome</keyword>
<dbReference type="InterPro" id="IPR018108">
    <property type="entry name" value="MCP_transmembrane"/>
</dbReference>
<feature type="non-terminal residue" evidence="11">
    <location>
        <position position="166"/>
    </location>
</feature>
<gene>
    <name evidence="11" type="ORF">ACN42_g10315</name>
</gene>
<evidence type="ECO:0000256" key="7">
    <source>
        <dbReference type="ARBA" id="ARBA00022989"/>
    </source>
</evidence>
<dbReference type="EMBL" id="LLXE01000423">
    <property type="protein sequence ID" value="KUM56895.1"/>
    <property type="molecule type" value="Genomic_DNA"/>
</dbReference>
<keyword evidence="4 9" id="KW-0812">Transmembrane</keyword>
<protein>
    <recommendedName>
        <fullName evidence="13">Mitochondrial thiamine pyrophosphate carrier 1</fullName>
    </recommendedName>
</protein>
<evidence type="ECO:0000256" key="9">
    <source>
        <dbReference type="PROSITE-ProRule" id="PRU00282"/>
    </source>
</evidence>
<evidence type="ECO:0000313" key="11">
    <source>
        <dbReference type="EMBL" id="KUM56895.1"/>
    </source>
</evidence>
<dbReference type="SUPFAM" id="SSF103506">
    <property type="entry name" value="Mitochondrial carrier"/>
    <property type="match status" value="1"/>
</dbReference>
<keyword evidence="8 9" id="KW-0472">Membrane</keyword>
<comment type="caution">
    <text evidence="11">The sequence shown here is derived from an EMBL/GenBank/DDBJ whole genome shotgun (WGS) entry which is preliminary data.</text>
</comment>
<dbReference type="InterPro" id="IPR050391">
    <property type="entry name" value="Mito_Metabolite_Transporter"/>
</dbReference>
<dbReference type="PROSITE" id="PS50920">
    <property type="entry name" value="SOLCAR"/>
    <property type="match status" value="1"/>
</dbReference>
<evidence type="ECO:0000256" key="1">
    <source>
        <dbReference type="ARBA" id="ARBA00004141"/>
    </source>
</evidence>
<keyword evidence="7" id="KW-1133">Transmembrane helix</keyword>
<sequence length="166" mass="17679">MADSGKMLEVSPHRVVPVQTQSKPKQVHYPFWFGGSASCFAASVTHPLDLGMFRTSSLNYILYANFAPTVKVRLQTRAPDAPKTMVGTFVHIVKNNGVTGLYSGLSAAMLRQITYSTTRFGIYEELKSRIASPTSDHAGAPSMVTLIGIASASGFIGGIAGNPADV</sequence>
<dbReference type="Gene3D" id="1.50.40.10">
    <property type="entry name" value="Mitochondrial carrier domain"/>
    <property type="match status" value="1"/>
</dbReference>
<reference evidence="11 12" key="1">
    <citation type="submission" date="2015-10" db="EMBL/GenBank/DDBJ databases">
        <title>Genome sequencing of Penicillium freii.</title>
        <authorList>
            <person name="Nguyen H.D."/>
            <person name="Visagie C.M."/>
            <person name="Seifert K.A."/>
        </authorList>
    </citation>
    <scope>NUCLEOTIDE SEQUENCE [LARGE SCALE GENOMIC DNA]</scope>
    <source>
        <strain evidence="11 12">DAOM 242723</strain>
    </source>
</reference>